<comment type="caution">
    <text evidence="2">The sequence shown here is derived from an EMBL/GenBank/DDBJ whole genome shotgun (WGS) entry which is preliminary data.</text>
</comment>
<reference evidence="3" key="1">
    <citation type="journal article" date="2019" name="Int. J. Syst. Evol. Microbiol.">
        <title>The Global Catalogue of Microorganisms (GCM) 10K type strain sequencing project: providing services to taxonomists for standard genome sequencing and annotation.</title>
        <authorList>
            <consortium name="The Broad Institute Genomics Platform"/>
            <consortium name="The Broad Institute Genome Sequencing Center for Infectious Disease"/>
            <person name="Wu L."/>
            <person name="Ma J."/>
        </authorList>
    </citation>
    <scope>NUCLEOTIDE SEQUENCE [LARGE SCALE GENOMIC DNA]</scope>
    <source>
        <strain evidence="3">XZYJT-10</strain>
    </source>
</reference>
<keyword evidence="3" id="KW-1185">Reference proteome</keyword>
<accession>A0ABW2HLS9</accession>
<gene>
    <name evidence="2" type="ORF">ACFQS1_01555</name>
</gene>
<protein>
    <submittedName>
        <fullName evidence="2">Uncharacterized protein</fullName>
    </submittedName>
</protein>
<evidence type="ECO:0000256" key="1">
    <source>
        <dbReference type="SAM" id="MobiDB-lite"/>
    </source>
</evidence>
<feature type="compositionally biased region" description="Basic and acidic residues" evidence="1">
    <location>
        <begin position="1"/>
        <end position="24"/>
    </location>
</feature>
<dbReference type="Proteomes" id="UP001596548">
    <property type="component" value="Unassembled WGS sequence"/>
</dbReference>
<evidence type="ECO:0000313" key="2">
    <source>
        <dbReference type="EMBL" id="MFC7272651.1"/>
    </source>
</evidence>
<sequence length="55" mass="6212">MAGGDERDRRDRDSQAGARRERPGRVGRPQTAAARTSGRIDLGIVPFTRFEIWQD</sequence>
<feature type="region of interest" description="Disordered" evidence="1">
    <location>
        <begin position="1"/>
        <end position="38"/>
    </location>
</feature>
<name>A0ABW2HLS9_9ACTN</name>
<dbReference type="RefSeq" id="WP_378964037.1">
    <property type="nucleotide sequence ID" value="NZ_JBHTBJ010000001.1"/>
</dbReference>
<dbReference type="EMBL" id="JBHTBJ010000001">
    <property type="protein sequence ID" value="MFC7272651.1"/>
    <property type="molecule type" value="Genomic_DNA"/>
</dbReference>
<evidence type="ECO:0000313" key="3">
    <source>
        <dbReference type="Proteomes" id="UP001596548"/>
    </source>
</evidence>
<proteinExistence type="predicted"/>
<organism evidence="2 3">
    <name type="scientific">Paractinoplanes rhizophilus</name>
    <dbReference type="NCBI Taxonomy" id="1416877"/>
    <lineage>
        <taxon>Bacteria</taxon>
        <taxon>Bacillati</taxon>
        <taxon>Actinomycetota</taxon>
        <taxon>Actinomycetes</taxon>
        <taxon>Micromonosporales</taxon>
        <taxon>Micromonosporaceae</taxon>
        <taxon>Paractinoplanes</taxon>
    </lineage>
</organism>